<evidence type="ECO:0000256" key="1">
    <source>
        <dbReference type="SAM" id="MobiDB-lite"/>
    </source>
</evidence>
<feature type="region of interest" description="Disordered" evidence="1">
    <location>
        <begin position="139"/>
        <end position="161"/>
    </location>
</feature>
<proteinExistence type="predicted"/>
<dbReference type="AlphaFoldDB" id="A0AAN6MZU2"/>
<dbReference type="Proteomes" id="UP001303473">
    <property type="component" value="Unassembled WGS sequence"/>
</dbReference>
<feature type="signal peptide" evidence="2">
    <location>
        <begin position="1"/>
        <end position="22"/>
    </location>
</feature>
<keyword evidence="2" id="KW-0732">Signal</keyword>
<dbReference type="EMBL" id="MU853879">
    <property type="protein sequence ID" value="KAK3936577.1"/>
    <property type="molecule type" value="Genomic_DNA"/>
</dbReference>
<gene>
    <name evidence="3" type="ORF">QBC46DRAFT_411967</name>
</gene>
<keyword evidence="4" id="KW-1185">Reference proteome</keyword>
<evidence type="ECO:0000313" key="3">
    <source>
        <dbReference type="EMBL" id="KAK3936577.1"/>
    </source>
</evidence>
<protein>
    <submittedName>
        <fullName evidence="3">Uncharacterized protein</fullName>
    </submittedName>
</protein>
<accession>A0AAN6MZU2</accession>
<feature type="chain" id="PRO_5043042323" evidence="2">
    <location>
        <begin position="23"/>
        <end position="374"/>
    </location>
</feature>
<feature type="compositionally biased region" description="Gly residues" evidence="1">
    <location>
        <begin position="267"/>
        <end position="277"/>
    </location>
</feature>
<comment type="caution">
    <text evidence="3">The sequence shown here is derived from an EMBL/GenBank/DDBJ whole genome shotgun (WGS) entry which is preliminary data.</text>
</comment>
<sequence length="374" mass="37650">MKWSRKLLTLITLLKVTAYASGSVVTAATASLIGHVSISELIYTCTASSCNSAWSTSYETTTIFPITDTYPSCGSIILSQISPTATAQTEVATPPLVQCSSKGDGCIPFIPGPITSPHPSATVSLTTTTIVSSAANPSQNTVSASTLSSRTVQPSPTSEVPSSLSVYTSTYTITVSGSQSTVIVTITAPPATITAPPTTTTVTITTTITANTGEDPQVVAARELAAAIRDHGSPNAVEIGTLVVAVLTLIVTAASVLLKALALPGGGRAGPRQGGPGAHPPPGGRRQAQQALPGGGRAGPRQGRAHAHQARGGLQEGAGALMPALRHNTTGPPLTTPIQTVAPATPSPTPAPTASTTPTPTPTPAPAATRNGRR</sequence>
<feature type="compositionally biased region" description="Polar residues" evidence="1">
    <location>
        <begin position="327"/>
        <end position="339"/>
    </location>
</feature>
<organism evidence="3 4">
    <name type="scientific">Diplogelasinospora grovesii</name>
    <dbReference type="NCBI Taxonomy" id="303347"/>
    <lineage>
        <taxon>Eukaryota</taxon>
        <taxon>Fungi</taxon>
        <taxon>Dikarya</taxon>
        <taxon>Ascomycota</taxon>
        <taxon>Pezizomycotina</taxon>
        <taxon>Sordariomycetes</taxon>
        <taxon>Sordariomycetidae</taxon>
        <taxon>Sordariales</taxon>
        <taxon>Diplogelasinosporaceae</taxon>
        <taxon>Diplogelasinospora</taxon>
    </lineage>
</organism>
<feature type="region of interest" description="Disordered" evidence="1">
    <location>
        <begin position="267"/>
        <end position="374"/>
    </location>
</feature>
<reference evidence="4" key="1">
    <citation type="journal article" date="2023" name="Mol. Phylogenet. Evol.">
        <title>Genome-scale phylogeny and comparative genomics of the fungal order Sordariales.</title>
        <authorList>
            <person name="Hensen N."/>
            <person name="Bonometti L."/>
            <person name="Westerberg I."/>
            <person name="Brannstrom I.O."/>
            <person name="Guillou S."/>
            <person name="Cros-Aarteil S."/>
            <person name="Calhoun S."/>
            <person name="Haridas S."/>
            <person name="Kuo A."/>
            <person name="Mondo S."/>
            <person name="Pangilinan J."/>
            <person name="Riley R."/>
            <person name="LaButti K."/>
            <person name="Andreopoulos B."/>
            <person name="Lipzen A."/>
            <person name="Chen C."/>
            <person name="Yan M."/>
            <person name="Daum C."/>
            <person name="Ng V."/>
            <person name="Clum A."/>
            <person name="Steindorff A."/>
            <person name="Ohm R.A."/>
            <person name="Martin F."/>
            <person name="Silar P."/>
            <person name="Natvig D.O."/>
            <person name="Lalanne C."/>
            <person name="Gautier V."/>
            <person name="Ament-Velasquez S.L."/>
            <person name="Kruys A."/>
            <person name="Hutchinson M.I."/>
            <person name="Powell A.J."/>
            <person name="Barry K."/>
            <person name="Miller A.N."/>
            <person name="Grigoriev I.V."/>
            <person name="Debuchy R."/>
            <person name="Gladieux P."/>
            <person name="Hiltunen Thoren M."/>
            <person name="Johannesson H."/>
        </authorList>
    </citation>
    <scope>NUCLEOTIDE SEQUENCE [LARGE SCALE GENOMIC DNA]</scope>
    <source>
        <strain evidence="4">CBS 340.73</strain>
    </source>
</reference>
<name>A0AAN6MZU2_9PEZI</name>
<evidence type="ECO:0000256" key="2">
    <source>
        <dbReference type="SAM" id="SignalP"/>
    </source>
</evidence>
<evidence type="ECO:0000313" key="4">
    <source>
        <dbReference type="Proteomes" id="UP001303473"/>
    </source>
</evidence>